<dbReference type="AlphaFoldDB" id="T1JFC3"/>
<dbReference type="InterPro" id="IPR043158">
    <property type="entry name" value="Wnt_C"/>
</dbReference>
<comment type="similarity">
    <text evidence="2 10">Belongs to the Wnt family.</text>
</comment>
<evidence type="ECO:0000256" key="7">
    <source>
        <dbReference type="ARBA" id="ARBA00023157"/>
    </source>
</evidence>
<dbReference type="GO" id="GO:0000902">
    <property type="term" value="P:cell morphogenesis"/>
    <property type="evidence" value="ECO:0007669"/>
    <property type="project" value="UniProtKB-ARBA"/>
</dbReference>
<dbReference type="GO" id="GO:0030182">
    <property type="term" value="P:neuron differentiation"/>
    <property type="evidence" value="ECO:0007669"/>
    <property type="project" value="TreeGrafter"/>
</dbReference>
<organism evidence="11 12">
    <name type="scientific">Strigamia maritima</name>
    <name type="common">European centipede</name>
    <name type="synonym">Geophilus maritimus</name>
    <dbReference type="NCBI Taxonomy" id="126957"/>
    <lineage>
        <taxon>Eukaryota</taxon>
        <taxon>Metazoa</taxon>
        <taxon>Ecdysozoa</taxon>
        <taxon>Arthropoda</taxon>
        <taxon>Myriapoda</taxon>
        <taxon>Chilopoda</taxon>
        <taxon>Pleurostigmophora</taxon>
        <taxon>Geophilomorpha</taxon>
        <taxon>Linotaeniidae</taxon>
        <taxon>Strigamia</taxon>
    </lineage>
</organism>
<dbReference type="GO" id="GO:0046330">
    <property type="term" value="P:positive regulation of JNK cascade"/>
    <property type="evidence" value="ECO:0007669"/>
    <property type="project" value="TreeGrafter"/>
</dbReference>
<dbReference type="OMA" id="KQGHYNQ"/>
<evidence type="ECO:0000256" key="6">
    <source>
        <dbReference type="ARBA" id="ARBA00022687"/>
    </source>
</evidence>
<dbReference type="HOGENOM" id="CLU_033039_1_4_1"/>
<evidence type="ECO:0000256" key="3">
    <source>
        <dbReference type="ARBA" id="ARBA00022473"/>
    </source>
</evidence>
<dbReference type="PRINTS" id="PR01349">
    <property type="entry name" value="WNTPROTEIN"/>
</dbReference>
<name>T1JFC3_STRMM</name>
<dbReference type="GO" id="GO:0005615">
    <property type="term" value="C:extracellular space"/>
    <property type="evidence" value="ECO:0007669"/>
    <property type="project" value="TreeGrafter"/>
</dbReference>
<dbReference type="Pfam" id="PF00110">
    <property type="entry name" value="wnt"/>
    <property type="match status" value="1"/>
</dbReference>
<accession>T1JFC3</accession>
<dbReference type="GO" id="GO:0060070">
    <property type="term" value="P:canonical Wnt signaling pathway"/>
    <property type="evidence" value="ECO:0007669"/>
    <property type="project" value="TreeGrafter"/>
</dbReference>
<evidence type="ECO:0000256" key="10">
    <source>
        <dbReference type="RuleBase" id="RU003500"/>
    </source>
</evidence>
<dbReference type="InterPro" id="IPR005817">
    <property type="entry name" value="Wnt"/>
</dbReference>
<dbReference type="SMART" id="SM00097">
    <property type="entry name" value="WNT1"/>
    <property type="match status" value="1"/>
</dbReference>
<evidence type="ECO:0000313" key="11">
    <source>
        <dbReference type="EnsemblMetazoa" id="SMAR012534-PA"/>
    </source>
</evidence>
<dbReference type="FunFam" id="3.30.2460.20:FF:000001">
    <property type="entry name" value="Wnt homolog"/>
    <property type="match status" value="1"/>
</dbReference>
<reference evidence="11" key="2">
    <citation type="submission" date="2015-02" db="UniProtKB">
        <authorList>
            <consortium name="EnsemblMetazoa"/>
        </authorList>
    </citation>
    <scope>IDENTIFICATION</scope>
</reference>
<comment type="subcellular location">
    <subcellularLocation>
        <location evidence="1 10">Secreted</location>
        <location evidence="1 10">Extracellular space</location>
        <location evidence="1 10">Extracellular matrix</location>
    </subcellularLocation>
</comment>
<dbReference type="GO" id="GO:0007517">
    <property type="term" value="P:muscle organ development"/>
    <property type="evidence" value="ECO:0007669"/>
    <property type="project" value="UniProtKB-ARBA"/>
</dbReference>
<dbReference type="PROSITE" id="PS51257">
    <property type="entry name" value="PROKAR_LIPOPROTEIN"/>
    <property type="match status" value="1"/>
</dbReference>
<dbReference type="PROSITE" id="PS00246">
    <property type="entry name" value="WNT1"/>
    <property type="match status" value="1"/>
</dbReference>
<dbReference type="EnsemblMetazoa" id="SMAR012534-RA">
    <property type="protein sequence ID" value="SMAR012534-PA"/>
    <property type="gene ID" value="SMAR012534"/>
</dbReference>
<dbReference type="GO" id="GO:0005109">
    <property type="term" value="F:frizzled binding"/>
    <property type="evidence" value="ECO:0007669"/>
    <property type="project" value="TreeGrafter"/>
</dbReference>
<dbReference type="PhylomeDB" id="T1JFC3"/>
<keyword evidence="9" id="KW-0449">Lipoprotein</keyword>
<dbReference type="InterPro" id="IPR018161">
    <property type="entry name" value="Wnt_CS"/>
</dbReference>
<keyword evidence="7" id="KW-1015">Disulfide bond</keyword>
<dbReference type="PANTHER" id="PTHR12027:SF112">
    <property type="entry name" value="PROTEIN WNT-2"/>
    <property type="match status" value="1"/>
</dbReference>
<reference evidence="12" key="1">
    <citation type="submission" date="2011-05" db="EMBL/GenBank/DDBJ databases">
        <authorList>
            <person name="Richards S.R."/>
            <person name="Qu J."/>
            <person name="Jiang H."/>
            <person name="Jhangiani S.N."/>
            <person name="Agravi P."/>
            <person name="Goodspeed R."/>
            <person name="Gross S."/>
            <person name="Mandapat C."/>
            <person name="Jackson L."/>
            <person name="Mathew T."/>
            <person name="Pu L."/>
            <person name="Thornton R."/>
            <person name="Saada N."/>
            <person name="Wilczek-Boney K.B."/>
            <person name="Lee S."/>
            <person name="Kovar C."/>
            <person name="Wu Y."/>
            <person name="Scherer S.E."/>
            <person name="Worley K.C."/>
            <person name="Muzny D.M."/>
            <person name="Gibbs R."/>
        </authorList>
    </citation>
    <scope>NUCLEOTIDE SEQUENCE</scope>
    <source>
        <strain evidence="12">Brora</strain>
    </source>
</reference>
<comment type="function">
    <text evidence="10">Ligand for members of the frizzled family of seven transmembrane receptors.</text>
</comment>
<proteinExistence type="inferred from homology"/>
<keyword evidence="8" id="KW-0325">Glycoprotein</keyword>
<dbReference type="GO" id="GO:0045165">
    <property type="term" value="P:cell fate commitment"/>
    <property type="evidence" value="ECO:0007669"/>
    <property type="project" value="TreeGrafter"/>
</dbReference>
<dbReference type="eggNOG" id="KOG3913">
    <property type="taxonomic scope" value="Eukaryota"/>
</dbReference>
<keyword evidence="12" id="KW-1185">Reference proteome</keyword>
<evidence type="ECO:0000256" key="5">
    <source>
        <dbReference type="ARBA" id="ARBA00022530"/>
    </source>
</evidence>
<protein>
    <recommendedName>
        <fullName evidence="10">Protein Wnt</fullName>
    </recommendedName>
</protein>
<evidence type="ECO:0000256" key="4">
    <source>
        <dbReference type="ARBA" id="ARBA00022525"/>
    </source>
</evidence>
<keyword evidence="6 10" id="KW-0879">Wnt signaling pathway</keyword>
<dbReference type="Proteomes" id="UP000014500">
    <property type="component" value="Unassembled WGS sequence"/>
</dbReference>
<sequence>MIGGVKGGSREASFLYAIHSAGVTHAITQACSRGNISGCGCDRSNYERPAPDGWRWGGCSADINYGARIAAQFVDAREIDGNARSLMNIHNNRVGRKSVKDNLKTDCKCHGVSGSCTMRTCWKTLQSFRQVGTFLMKKYHKAKETEVIFAKRPRRPVFLKLKKSRKHRKPRRNDLVYLNKSPNYCELDLNVGSLGTRERSCNRTSRGPDGCNLLCCGRGYNTHQYMRTWQCKCKFHWCCHVHCHVCRERTEVYTCK</sequence>
<evidence type="ECO:0000313" key="12">
    <source>
        <dbReference type="Proteomes" id="UP000014500"/>
    </source>
</evidence>
<keyword evidence="4" id="KW-0964">Secreted</keyword>
<evidence type="ECO:0000256" key="8">
    <source>
        <dbReference type="ARBA" id="ARBA00023180"/>
    </source>
</evidence>
<evidence type="ECO:0000256" key="2">
    <source>
        <dbReference type="ARBA" id="ARBA00005683"/>
    </source>
</evidence>
<keyword evidence="3 10" id="KW-0217">Developmental protein</keyword>
<dbReference type="PANTHER" id="PTHR12027">
    <property type="entry name" value="WNT RELATED"/>
    <property type="match status" value="1"/>
</dbReference>
<dbReference type="STRING" id="126957.T1JFC3"/>
<keyword evidence="5" id="KW-0272">Extracellular matrix</keyword>
<dbReference type="GO" id="GO:0005125">
    <property type="term" value="F:cytokine activity"/>
    <property type="evidence" value="ECO:0007669"/>
    <property type="project" value="TreeGrafter"/>
</dbReference>
<evidence type="ECO:0000256" key="1">
    <source>
        <dbReference type="ARBA" id="ARBA00004498"/>
    </source>
</evidence>
<evidence type="ECO:0000256" key="9">
    <source>
        <dbReference type="ARBA" id="ARBA00023288"/>
    </source>
</evidence>
<dbReference type="EMBL" id="JH432147">
    <property type="status" value="NOT_ANNOTATED_CDS"/>
    <property type="molecule type" value="Genomic_DNA"/>
</dbReference>
<dbReference type="Gene3D" id="3.30.2460.20">
    <property type="match status" value="1"/>
</dbReference>